<evidence type="ECO:0000313" key="3">
    <source>
        <dbReference type="Proteomes" id="UP000815325"/>
    </source>
</evidence>
<evidence type="ECO:0000256" key="1">
    <source>
        <dbReference type="SAM" id="MobiDB-lite"/>
    </source>
</evidence>
<feature type="region of interest" description="Disordered" evidence="1">
    <location>
        <begin position="144"/>
        <end position="171"/>
    </location>
</feature>
<reference evidence="2" key="1">
    <citation type="submission" date="2017-08" db="EMBL/GenBank/DDBJ databases">
        <authorList>
            <person name="Polle J.E."/>
            <person name="Barry K."/>
            <person name="Cushman J."/>
            <person name="Schmutz J."/>
            <person name="Tran D."/>
            <person name="Hathwaick L.T."/>
            <person name="Yim W.C."/>
            <person name="Jenkins J."/>
            <person name="Mckie-Krisberg Z.M."/>
            <person name="Prochnik S."/>
            <person name="Lindquist E."/>
            <person name="Dockter R.B."/>
            <person name="Adam C."/>
            <person name="Molina H."/>
            <person name="Bunkerborg J."/>
            <person name="Jin E."/>
            <person name="Buchheim M."/>
            <person name="Magnuson J."/>
        </authorList>
    </citation>
    <scope>NUCLEOTIDE SEQUENCE</scope>
    <source>
        <strain evidence="2">CCAP 19/18</strain>
    </source>
</reference>
<accession>A0ABQ7GL09</accession>
<evidence type="ECO:0008006" key="4">
    <source>
        <dbReference type="Google" id="ProtNLM"/>
    </source>
</evidence>
<comment type="caution">
    <text evidence="2">The sequence shown here is derived from an EMBL/GenBank/DDBJ whole genome shotgun (WGS) entry which is preliminary data.</text>
</comment>
<protein>
    <recommendedName>
        <fullName evidence="4">Encoded protein</fullName>
    </recommendedName>
</protein>
<feature type="region of interest" description="Disordered" evidence="1">
    <location>
        <begin position="42"/>
        <end position="67"/>
    </location>
</feature>
<evidence type="ECO:0000313" key="2">
    <source>
        <dbReference type="EMBL" id="KAF5835293.1"/>
    </source>
</evidence>
<dbReference type="Proteomes" id="UP000815325">
    <property type="component" value="Unassembled WGS sequence"/>
</dbReference>
<dbReference type="EMBL" id="MU069713">
    <property type="protein sequence ID" value="KAF5835293.1"/>
    <property type="molecule type" value="Genomic_DNA"/>
</dbReference>
<gene>
    <name evidence="2" type="ORF">DUNSADRAFT_7618</name>
</gene>
<name>A0ABQ7GL09_DUNSA</name>
<sequence>MVSILSLVDSHPEGWQASARYFKDKGNRFVTIGKMCRISISESQHNASGKRSPPLASPRVPSEHAKWPVGANCSKKGGVHGEIDDATSSTCTEEPSPQGMRSAAALKKGKIIGSLSRLARVKIDTSCKMGCTLRSHIRAQIVAVQKPPRSSPRTQGKNSNSENCRNSNCHA</sequence>
<feature type="compositionally biased region" description="Low complexity" evidence="1">
    <location>
        <begin position="158"/>
        <end position="171"/>
    </location>
</feature>
<organism evidence="2 3">
    <name type="scientific">Dunaliella salina</name>
    <name type="common">Green alga</name>
    <name type="synonym">Protococcus salinus</name>
    <dbReference type="NCBI Taxonomy" id="3046"/>
    <lineage>
        <taxon>Eukaryota</taxon>
        <taxon>Viridiplantae</taxon>
        <taxon>Chlorophyta</taxon>
        <taxon>core chlorophytes</taxon>
        <taxon>Chlorophyceae</taxon>
        <taxon>CS clade</taxon>
        <taxon>Chlamydomonadales</taxon>
        <taxon>Dunaliellaceae</taxon>
        <taxon>Dunaliella</taxon>
    </lineage>
</organism>
<keyword evidence="3" id="KW-1185">Reference proteome</keyword>
<proteinExistence type="predicted"/>